<comment type="caution">
    <text evidence="8">The sequence shown here is derived from an EMBL/GenBank/DDBJ whole genome shotgun (WGS) entry which is preliminary data.</text>
</comment>
<proteinExistence type="inferred from homology"/>
<dbReference type="RefSeq" id="WP_114509183.1">
    <property type="nucleotide sequence ID" value="NZ_QPMK01000001.1"/>
</dbReference>
<evidence type="ECO:0000256" key="1">
    <source>
        <dbReference type="ARBA" id="ARBA00004117"/>
    </source>
</evidence>
<dbReference type="InterPro" id="IPR019776">
    <property type="entry name" value="Flagellar_basal_body_rod_CS"/>
</dbReference>
<evidence type="ECO:0000313" key="8">
    <source>
        <dbReference type="EMBL" id="RDD68203.1"/>
    </source>
</evidence>
<dbReference type="PANTHER" id="PTHR30435">
    <property type="entry name" value="FLAGELLAR PROTEIN"/>
    <property type="match status" value="1"/>
</dbReference>
<dbReference type="GO" id="GO:0030694">
    <property type="term" value="C:bacterial-type flagellum basal body, rod"/>
    <property type="evidence" value="ECO:0007669"/>
    <property type="project" value="UniProtKB-UniRule"/>
</dbReference>
<dbReference type="OrthoDB" id="9804559at2"/>
<dbReference type="NCBIfam" id="TIGR03506">
    <property type="entry name" value="FlgEFG_subfam"/>
    <property type="match status" value="1"/>
</dbReference>
<dbReference type="InterPro" id="IPR037925">
    <property type="entry name" value="FlgE/F/G-like"/>
</dbReference>
<accession>A0A369TSH7</accession>
<comment type="subcellular location">
    <subcellularLocation>
        <location evidence="1 4">Bacterial flagellum basal body</location>
    </subcellularLocation>
</comment>
<dbReference type="Pfam" id="PF00460">
    <property type="entry name" value="Flg_bb_rod"/>
    <property type="match status" value="1"/>
</dbReference>
<dbReference type="InterPro" id="IPR053967">
    <property type="entry name" value="LlgE_F_G-like_D1"/>
</dbReference>
<dbReference type="InterPro" id="IPR001444">
    <property type="entry name" value="Flag_bb_rod_N"/>
</dbReference>
<keyword evidence="8" id="KW-0966">Cell projection</keyword>
<dbReference type="InterPro" id="IPR012836">
    <property type="entry name" value="FlgF"/>
</dbReference>
<dbReference type="Proteomes" id="UP000253977">
    <property type="component" value="Unassembled WGS sequence"/>
</dbReference>
<dbReference type="PANTHER" id="PTHR30435:SF19">
    <property type="entry name" value="FLAGELLAR BASAL-BODY ROD PROTEIN FLGG"/>
    <property type="match status" value="1"/>
</dbReference>
<evidence type="ECO:0000256" key="4">
    <source>
        <dbReference type="RuleBase" id="RU362116"/>
    </source>
</evidence>
<protein>
    <recommendedName>
        <fullName evidence="4">Flagellar basal-body rod protein FlgF</fullName>
    </recommendedName>
</protein>
<keyword evidence="9" id="KW-1185">Reference proteome</keyword>
<evidence type="ECO:0000313" key="9">
    <source>
        <dbReference type="Proteomes" id="UP000253977"/>
    </source>
</evidence>
<feature type="domain" description="Flagellar hook protein FlgE/F/G-like D1" evidence="7">
    <location>
        <begin position="81"/>
        <end position="146"/>
    </location>
</feature>
<dbReference type="GO" id="GO:0071978">
    <property type="term" value="P:bacterial-type flagellum-dependent swarming motility"/>
    <property type="evidence" value="ECO:0007669"/>
    <property type="project" value="TreeGrafter"/>
</dbReference>
<dbReference type="Pfam" id="PF06429">
    <property type="entry name" value="Flg_bbr_C"/>
    <property type="match status" value="1"/>
</dbReference>
<dbReference type="AlphaFoldDB" id="A0A369TSH7"/>
<organism evidence="8 9">
    <name type="scientific">Thalassococcus profundi</name>
    <dbReference type="NCBI Taxonomy" id="2282382"/>
    <lineage>
        <taxon>Bacteria</taxon>
        <taxon>Pseudomonadati</taxon>
        <taxon>Pseudomonadota</taxon>
        <taxon>Alphaproteobacteria</taxon>
        <taxon>Rhodobacterales</taxon>
        <taxon>Roseobacteraceae</taxon>
        <taxon>Thalassococcus</taxon>
    </lineage>
</organism>
<evidence type="ECO:0000259" key="6">
    <source>
        <dbReference type="Pfam" id="PF06429"/>
    </source>
</evidence>
<sequence length="237" mass="25501">MESTGYTTLTRQSGLMREMRVIANNIANAATTGYRQEALIFSEFVMPVDQGESISMATARIQNTSQLQGAMTQTRGQFDLAIEGGGFFLVQSPEGPALTRNGAFSPSANGDLVTLDGYPVLDQGGAPIFIPPDASDLAVSQDGTLSTEGRPLAQIAVVQPLDPLDLERQAGVMFQAPAGFDPVEAPRVRQGFLEGSNVDPVGQIARMIEVQRAYEMGQSFLDAENDRVRNALKTFIR</sequence>
<dbReference type="EMBL" id="QPMK01000001">
    <property type="protein sequence ID" value="RDD68203.1"/>
    <property type="molecule type" value="Genomic_DNA"/>
</dbReference>
<feature type="domain" description="Flagellar basal body rod protein N-terminal" evidence="5">
    <location>
        <begin position="12"/>
        <end position="35"/>
    </location>
</feature>
<evidence type="ECO:0000259" key="7">
    <source>
        <dbReference type="Pfam" id="PF22692"/>
    </source>
</evidence>
<name>A0A369TSH7_9RHOB</name>
<dbReference type="Pfam" id="PF22692">
    <property type="entry name" value="LlgE_F_G_D1"/>
    <property type="match status" value="1"/>
</dbReference>
<comment type="subunit">
    <text evidence="4">The basal body constitutes a major portion of the flagellar organelle and consists of five rings (E,L,P,S, and M) mounted on a central rod. The rod consists of about 26 subunits of FlgG in the distal portion, and FlgB, FlgC and FlgF are thought to build up the proximal portion of the rod with about 6 subunits each.</text>
</comment>
<feature type="domain" description="Flagellar basal-body/hook protein C-terminal" evidence="6">
    <location>
        <begin position="189"/>
        <end position="232"/>
    </location>
</feature>
<dbReference type="SUPFAM" id="SSF117143">
    <property type="entry name" value="Flagellar hook protein flgE"/>
    <property type="match status" value="1"/>
</dbReference>
<keyword evidence="8" id="KW-0282">Flagellum</keyword>
<dbReference type="InterPro" id="IPR010930">
    <property type="entry name" value="Flg_bb/hook_C_dom"/>
</dbReference>
<dbReference type="NCBIfam" id="NF009332">
    <property type="entry name" value="PRK12690.1"/>
    <property type="match status" value="1"/>
</dbReference>
<evidence type="ECO:0000259" key="5">
    <source>
        <dbReference type="Pfam" id="PF00460"/>
    </source>
</evidence>
<dbReference type="NCBIfam" id="TIGR02490">
    <property type="entry name" value="flgF"/>
    <property type="match status" value="1"/>
</dbReference>
<keyword evidence="8" id="KW-0969">Cilium</keyword>
<evidence type="ECO:0000256" key="2">
    <source>
        <dbReference type="ARBA" id="ARBA00009677"/>
    </source>
</evidence>
<dbReference type="PROSITE" id="PS00588">
    <property type="entry name" value="FLAGELLA_BB_ROD"/>
    <property type="match status" value="1"/>
</dbReference>
<dbReference type="InterPro" id="IPR020013">
    <property type="entry name" value="Flagellar_FlgE/F/G"/>
</dbReference>
<keyword evidence="3 4" id="KW-0975">Bacterial flagellum</keyword>
<comment type="similarity">
    <text evidence="2 4">Belongs to the flagella basal body rod proteins family.</text>
</comment>
<reference evidence="8 9" key="1">
    <citation type="submission" date="2018-07" db="EMBL/GenBank/DDBJ databases">
        <title>Thalassococcus profundi sp. nov., a marine bacterium isolated from deep seawater of Okinawa Trough.</title>
        <authorList>
            <person name="Yu M."/>
        </authorList>
    </citation>
    <scope>NUCLEOTIDE SEQUENCE [LARGE SCALE GENOMIC DNA]</scope>
    <source>
        <strain evidence="8 9">WRAS1</strain>
    </source>
</reference>
<evidence type="ECO:0000256" key="3">
    <source>
        <dbReference type="ARBA" id="ARBA00023143"/>
    </source>
</evidence>
<gene>
    <name evidence="8" type="ORF">DU478_01670</name>
</gene>